<evidence type="ECO:0000256" key="1">
    <source>
        <dbReference type="ARBA" id="ARBA00022527"/>
    </source>
</evidence>
<evidence type="ECO:0000256" key="4">
    <source>
        <dbReference type="ARBA" id="ARBA00022777"/>
    </source>
</evidence>
<dbReference type="Gene3D" id="1.10.510.10">
    <property type="entry name" value="Transferase(Phosphotransferase) domain 1"/>
    <property type="match status" value="1"/>
</dbReference>
<dbReference type="Pfam" id="PF00069">
    <property type="entry name" value="Pkinase"/>
    <property type="match status" value="1"/>
</dbReference>
<dbReference type="STRING" id="1314778.A0A5C3NW24"/>
<gene>
    <name evidence="7" type="ORF">K466DRAFT_501921</name>
</gene>
<feature type="domain" description="Protein kinase" evidence="6">
    <location>
        <begin position="1"/>
        <end position="241"/>
    </location>
</feature>
<dbReference type="AlphaFoldDB" id="A0A5C3NW24"/>
<dbReference type="SMART" id="SM00220">
    <property type="entry name" value="S_TKc"/>
    <property type="match status" value="1"/>
</dbReference>
<dbReference type="InterPro" id="IPR008271">
    <property type="entry name" value="Ser/Thr_kinase_AS"/>
</dbReference>
<name>A0A5C3NW24_9APHY</name>
<evidence type="ECO:0000313" key="7">
    <source>
        <dbReference type="EMBL" id="TFK81575.1"/>
    </source>
</evidence>
<dbReference type="InterPro" id="IPR011009">
    <property type="entry name" value="Kinase-like_dom_sf"/>
</dbReference>
<dbReference type="InterPro" id="IPR051175">
    <property type="entry name" value="CLK_kinases"/>
</dbReference>
<evidence type="ECO:0000259" key="6">
    <source>
        <dbReference type="PROSITE" id="PS50011"/>
    </source>
</evidence>
<dbReference type="SUPFAM" id="SSF56112">
    <property type="entry name" value="Protein kinase-like (PK-like)"/>
    <property type="match status" value="1"/>
</dbReference>
<dbReference type="InterPro" id="IPR000719">
    <property type="entry name" value="Prot_kinase_dom"/>
</dbReference>
<dbReference type="PANTHER" id="PTHR45646:SF11">
    <property type="entry name" value="SERINE_THREONINE-PROTEIN KINASE DOA"/>
    <property type="match status" value="1"/>
</dbReference>
<dbReference type="EMBL" id="ML211586">
    <property type="protein sequence ID" value="TFK81575.1"/>
    <property type="molecule type" value="Genomic_DNA"/>
</dbReference>
<feature type="non-terminal residue" evidence="7">
    <location>
        <position position="1"/>
    </location>
</feature>
<keyword evidence="2" id="KW-0808">Transferase</keyword>
<accession>A0A5C3NW24</accession>
<dbReference type="PROSITE" id="PS00108">
    <property type="entry name" value="PROTEIN_KINASE_ST"/>
    <property type="match status" value="1"/>
</dbReference>
<sequence>LVFDLGGSNLFDVVSMTCLHPLPKRQLREMATQLLRGLHFLHSLNIVHTDIKPHNIVLRSSGLNNIRRMRPDGFFLNSVELYIVDFGDAVILEKTGSGVVGTDAYRAPEVTLGLPWTAAIDVFATGCVVVELYLGRPVFHHTATDIERLALLERVLGPFPEHVARSVEHSHSGTFVINPAVRVRFPRPEVKCKDEVKRVMGAWPLSALVFDMQYLELCSELMTLDPRHRQDVRRILASPFLQSCDDEFLVAEPWESRAIMFPVF</sequence>
<dbReference type="InParanoid" id="A0A5C3NW24"/>
<evidence type="ECO:0000256" key="5">
    <source>
        <dbReference type="ARBA" id="ARBA00022840"/>
    </source>
</evidence>
<protein>
    <submittedName>
        <fullName evidence="7">Kinase-like protein</fullName>
    </submittedName>
</protein>
<dbReference type="GO" id="GO:0005524">
    <property type="term" value="F:ATP binding"/>
    <property type="evidence" value="ECO:0007669"/>
    <property type="project" value="UniProtKB-KW"/>
</dbReference>
<keyword evidence="4 7" id="KW-0418">Kinase</keyword>
<organism evidence="7 8">
    <name type="scientific">Polyporus arcularius HHB13444</name>
    <dbReference type="NCBI Taxonomy" id="1314778"/>
    <lineage>
        <taxon>Eukaryota</taxon>
        <taxon>Fungi</taxon>
        <taxon>Dikarya</taxon>
        <taxon>Basidiomycota</taxon>
        <taxon>Agaricomycotina</taxon>
        <taxon>Agaricomycetes</taxon>
        <taxon>Polyporales</taxon>
        <taxon>Polyporaceae</taxon>
        <taxon>Polyporus</taxon>
    </lineage>
</organism>
<dbReference type="GO" id="GO:0005634">
    <property type="term" value="C:nucleus"/>
    <property type="evidence" value="ECO:0007669"/>
    <property type="project" value="TreeGrafter"/>
</dbReference>
<keyword evidence="1" id="KW-0723">Serine/threonine-protein kinase</keyword>
<dbReference type="GO" id="GO:0004674">
    <property type="term" value="F:protein serine/threonine kinase activity"/>
    <property type="evidence" value="ECO:0007669"/>
    <property type="project" value="UniProtKB-KW"/>
</dbReference>
<dbReference type="PROSITE" id="PS50011">
    <property type="entry name" value="PROTEIN_KINASE_DOM"/>
    <property type="match status" value="1"/>
</dbReference>
<proteinExistence type="predicted"/>
<keyword evidence="8" id="KW-1185">Reference proteome</keyword>
<keyword evidence="5" id="KW-0067">ATP-binding</keyword>
<evidence type="ECO:0000256" key="2">
    <source>
        <dbReference type="ARBA" id="ARBA00022679"/>
    </source>
</evidence>
<evidence type="ECO:0000313" key="8">
    <source>
        <dbReference type="Proteomes" id="UP000308197"/>
    </source>
</evidence>
<evidence type="ECO:0000256" key="3">
    <source>
        <dbReference type="ARBA" id="ARBA00022741"/>
    </source>
</evidence>
<dbReference type="PANTHER" id="PTHR45646">
    <property type="entry name" value="SERINE/THREONINE-PROTEIN KINASE DOA-RELATED"/>
    <property type="match status" value="1"/>
</dbReference>
<reference evidence="7 8" key="1">
    <citation type="journal article" date="2019" name="Nat. Ecol. Evol.">
        <title>Megaphylogeny resolves global patterns of mushroom evolution.</title>
        <authorList>
            <person name="Varga T."/>
            <person name="Krizsan K."/>
            <person name="Foldi C."/>
            <person name="Dima B."/>
            <person name="Sanchez-Garcia M."/>
            <person name="Sanchez-Ramirez S."/>
            <person name="Szollosi G.J."/>
            <person name="Szarkandi J.G."/>
            <person name="Papp V."/>
            <person name="Albert L."/>
            <person name="Andreopoulos W."/>
            <person name="Angelini C."/>
            <person name="Antonin V."/>
            <person name="Barry K.W."/>
            <person name="Bougher N.L."/>
            <person name="Buchanan P."/>
            <person name="Buyck B."/>
            <person name="Bense V."/>
            <person name="Catcheside P."/>
            <person name="Chovatia M."/>
            <person name="Cooper J."/>
            <person name="Damon W."/>
            <person name="Desjardin D."/>
            <person name="Finy P."/>
            <person name="Geml J."/>
            <person name="Haridas S."/>
            <person name="Hughes K."/>
            <person name="Justo A."/>
            <person name="Karasinski D."/>
            <person name="Kautmanova I."/>
            <person name="Kiss B."/>
            <person name="Kocsube S."/>
            <person name="Kotiranta H."/>
            <person name="LaButti K.M."/>
            <person name="Lechner B.E."/>
            <person name="Liimatainen K."/>
            <person name="Lipzen A."/>
            <person name="Lukacs Z."/>
            <person name="Mihaltcheva S."/>
            <person name="Morgado L.N."/>
            <person name="Niskanen T."/>
            <person name="Noordeloos M.E."/>
            <person name="Ohm R.A."/>
            <person name="Ortiz-Santana B."/>
            <person name="Ovrebo C."/>
            <person name="Racz N."/>
            <person name="Riley R."/>
            <person name="Savchenko A."/>
            <person name="Shiryaev A."/>
            <person name="Soop K."/>
            <person name="Spirin V."/>
            <person name="Szebenyi C."/>
            <person name="Tomsovsky M."/>
            <person name="Tulloss R.E."/>
            <person name="Uehling J."/>
            <person name="Grigoriev I.V."/>
            <person name="Vagvolgyi C."/>
            <person name="Papp T."/>
            <person name="Martin F.M."/>
            <person name="Miettinen O."/>
            <person name="Hibbett D.S."/>
            <person name="Nagy L.G."/>
        </authorList>
    </citation>
    <scope>NUCLEOTIDE SEQUENCE [LARGE SCALE GENOMIC DNA]</scope>
    <source>
        <strain evidence="7 8">HHB13444</strain>
    </source>
</reference>
<dbReference type="Proteomes" id="UP000308197">
    <property type="component" value="Unassembled WGS sequence"/>
</dbReference>
<keyword evidence="3" id="KW-0547">Nucleotide-binding</keyword>